<keyword evidence="4" id="KW-1185">Reference proteome</keyword>
<dbReference type="InterPro" id="IPR053772">
    <property type="entry name" value="At1g61320/At1g61330-like"/>
</dbReference>
<evidence type="ECO:0000313" key="4">
    <source>
        <dbReference type="Proteomes" id="UP001497457"/>
    </source>
</evidence>
<protein>
    <recommendedName>
        <fullName evidence="2">At1g61320/AtMIF1 LRR domain-containing protein</fullName>
    </recommendedName>
</protein>
<dbReference type="SUPFAM" id="SSF81383">
    <property type="entry name" value="F-box domain"/>
    <property type="match status" value="1"/>
</dbReference>
<organism evidence="3 4">
    <name type="scientific">Urochloa decumbens</name>
    <dbReference type="NCBI Taxonomy" id="240449"/>
    <lineage>
        <taxon>Eukaryota</taxon>
        <taxon>Viridiplantae</taxon>
        <taxon>Streptophyta</taxon>
        <taxon>Embryophyta</taxon>
        <taxon>Tracheophyta</taxon>
        <taxon>Spermatophyta</taxon>
        <taxon>Magnoliopsida</taxon>
        <taxon>Liliopsida</taxon>
        <taxon>Poales</taxon>
        <taxon>Poaceae</taxon>
        <taxon>PACMAD clade</taxon>
        <taxon>Panicoideae</taxon>
        <taxon>Panicodae</taxon>
        <taxon>Paniceae</taxon>
        <taxon>Melinidinae</taxon>
        <taxon>Urochloa</taxon>
    </lineage>
</organism>
<dbReference type="EMBL" id="OZ075137">
    <property type="protein sequence ID" value="CAL5008954.1"/>
    <property type="molecule type" value="Genomic_DNA"/>
</dbReference>
<evidence type="ECO:0000256" key="1">
    <source>
        <dbReference type="SAM" id="MobiDB-lite"/>
    </source>
</evidence>
<dbReference type="InterPro" id="IPR032675">
    <property type="entry name" value="LRR_dom_sf"/>
</dbReference>
<dbReference type="InterPro" id="IPR055357">
    <property type="entry name" value="LRR_At1g61320_AtMIF1"/>
</dbReference>
<dbReference type="PANTHER" id="PTHR34145">
    <property type="entry name" value="OS02G0105600 PROTEIN"/>
    <property type="match status" value="1"/>
</dbReference>
<dbReference type="Proteomes" id="UP001497457">
    <property type="component" value="Chromosome 27b"/>
</dbReference>
<feature type="compositionally biased region" description="Polar residues" evidence="1">
    <location>
        <begin position="11"/>
        <end position="21"/>
    </location>
</feature>
<proteinExistence type="predicted"/>
<evidence type="ECO:0000313" key="3">
    <source>
        <dbReference type="EMBL" id="CAL5008954.1"/>
    </source>
</evidence>
<dbReference type="SUPFAM" id="SSF52058">
    <property type="entry name" value="L domain-like"/>
    <property type="match status" value="1"/>
</dbReference>
<gene>
    <name evidence="3" type="ORF">URODEC1_LOCUS69264</name>
</gene>
<feature type="region of interest" description="Disordered" evidence="1">
    <location>
        <begin position="1"/>
        <end position="55"/>
    </location>
</feature>
<accession>A0ABC9BVA1</accession>
<feature type="domain" description="At1g61320/AtMIF1 LRR" evidence="2">
    <location>
        <begin position="124"/>
        <end position="508"/>
    </location>
</feature>
<dbReference type="Gene3D" id="3.80.10.10">
    <property type="entry name" value="Ribonuclease Inhibitor"/>
    <property type="match status" value="1"/>
</dbReference>
<dbReference type="AlphaFoldDB" id="A0ABC9BVA1"/>
<dbReference type="Pfam" id="PF23622">
    <property type="entry name" value="LRR_At1g61320_AtMIF1"/>
    <property type="match status" value="1"/>
</dbReference>
<evidence type="ECO:0000259" key="2">
    <source>
        <dbReference type="Pfam" id="PF23622"/>
    </source>
</evidence>
<reference evidence="4" key="1">
    <citation type="submission" date="2024-06" db="EMBL/GenBank/DDBJ databases">
        <authorList>
            <person name="Ryan C."/>
        </authorList>
    </citation>
    <scope>NUCLEOTIDE SEQUENCE [LARGE SCALE GENOMIC DNA]</scope>
</reference>
<name>A0ABC9BVA1_9POAL</name>
<dbReference type="PANTHER" id="PTHR34145:SF23">
    <property type="entry name" value="OS04G0479800 PROTEIN"/>
    <property type="match status" value="1"/>
</dbReference>
<sequence>MLELNRLMSVQRDTATGSGVASKSEPGAGLIASSTGKRKRSPCEQDGDSDSQAGKIMRSIPDLPEDILSHIHFLLPMCEAARAACLSHAFLRSWRCHPNLIFNKDTIGLNKTYGENFHHKIDRILRNHSGISLKSFEVDYAGTCGFDGTSYFDSWLQIAVKPGIEELTLWLGETRRTYNFPCSVLSDGVQNSLRHLKLRCCALHPTAELGPFRSLTSLRLCRVNIKSEELECLFSNSLGLEHLDLTHCMEIIFLKIPCTLQQLTHLDIFECSSLKVLESKAPNLSSFFHRGFRVNFSRVQTLQIKKLDMQRANFILDARAMLPSIMPNLETLIIESGHEVVDAPMLPSKFLYLKHLRIRLISGSDISRPYDYFSLVSFLEASPSLETLILDVTALRMAHESIFADSELRDMPEHRHGCLKSVKICGFSSAKILVELTCYILKNAVSLECLTLDTIYGPRCYQQDNKFERCIPMADGVLMETPRARVAIRTYIENKVPPTVKLTVLEPCNQCHATGKWRMLLQPGDSISLSF</sequence>
<dbReference type="InterPro" id="IPR036047">
    <property type="entry name" value="F-box-like_dom_sf"/>
</dbReference>
<reference evidence="3 4" key="2">
    <citation type="submission" date="2024-10" db="EMBL/GenBank/DDBJ databases">
        <authorList>
            <person name="Ryan C."/>
        </authorList>
    </citation>
    <scope>NUCLEOTIDE SEQUENCE [LARGE SCALE GENOMIC DNA]</scope>
</reference>